<dbReference type="EC" id="1.11.1.-" evidence="7"/>
<feature type="binding site" description="axial binding residue" evidence="9">
    <location>
        <position position="310"/>
    </location>
    <ligand>
        <name>heme</name>
        <dbReference type="ChEBI" id="CHEBI:30413"/>
    </ligand>
    <ligandPart>
        <name>Fe</name>
        <dbReference type="ChEBI" id="CHEBI:18248"/>
    </ligandPart>
</feature>
<dbReference type="Proteomes" id="UP000886188">
    <property type="component" value="Unassembled WGS sequence"/>
</dbReference>
<feature type="domain" description="Catalase core" evidence="10">
    <location>
        <begin position="18"/>
        <end position="330"/>
    </location>
</feature>
<dbReference type="Gene3D" id="1.20.1280.120">
    <property type="match status" value="1"/>
</dbReference>
<evidence type="ECO:0000256" key="9">
    <source>
        <dbReference type="PIRSR" id="PIRSR000296-2"/>
    </source>
</evidence>
<dbReference type="Pfam" id="PF00199">
    <property type="entry name" value="Catalase"/>
    <property type="match status" value="1"/>
</dbReference>
<keyword evidence="6 7" id="KW-0408">Iron</keyword>
<comment type="similarity">
    <text evidence="1 7">Belongs to the catalase family.</text>
</comment>
<dbReference type="InterPro" id="IPR018028">
    <property type="entry name" value="Catalase"/>
</dbReference>
<keyword evidence="3 7" id="KW-0349">Heme</keyword>
<dbReference type="GO" id="GO:0046872">
    <property type="term" value="F:metal ion binding"/>
    <property type="evidence" value="ECO:0007669"/>
    <property type="project" value="UniProtKB-KW"/>
</dbReference>
<accession>A0A7V1GEM1</accession>
<keyword evidence="5 7" id="KW-0560">Oxidoreductase</keyword>
<keyword evidence="2 7" id="KW-0575">Peroxidase</keyword>
<dbReference type="PROSITE" id="PS51402">
    <property type="entry name" value="CATALASE_3"/>
    <property type="match status" value="1"/>
</dbReference>
<keyword evidence="4 7" id="KW-0479">Metal-binding</keyword>
<dbReference type="PANTHER" id="PTHR11465">
    <property type="entry name" value="CATALASE"/>
    <property type="match status" value="1"/>
</dbReference>
<dbReference type="InterPro" id="IPR024168">
    <property type="entry name" value="Catalase_SrpA-type_pred"/>
</dbReference>
<dbReference type="EMBL" id="DRGM01000116">
    <property type="protein sequence ID" value="HEA16898.1"/>
    <property type="molecule type" value="Genomic_DNA"/>
</dbReference>
<dbReference type="AlphaFoldDB" id="A0A7V1GEM1"/>
<evidence type="ECO:0000256" key="4">
    <source>
        <dbReference type="ARBA" id="ARBA00022723"/>
    </source>
</evidence>
<gene>
    <name evidence="11" type="ORF">ENH88_10730</name>
</gene>
<dbReference type="SUPFAM" id="SSF56634">
    <property type="entry name" value="Heme-dependent catalase-like"/>
    <property type="match status" value="1"/>
</dbReference>
<dbReference type="GO" id="GO:0005737">
    <property type="term" value="C:cytoplasm"/>
    <property type="evidence" value="ECO:0007669"/>
    <property type="project" value="TreeGrafter"/>
</dbReference>
<dbReference type="GO" id="GO:0020037">
    <property type="term" value="F:heme binding"/>
    <property type="evidence" value="ECO:0007669"/>
    <property type="project" value="InterPro"/>
</dbReference>
<sequence length="330" mass="36407">MAAFATATLYFAGVFNGDTVTAQRFVDLQQGDEPHLGFRRAHAKGMCVSGRFESTGALASYSTAAIFNEGDTEFLGRFSIAGNNPTAPDLKAPVRSFAFVVNSATTQEWRVAMNTPPVMAVATPDAFFQQLQALSPDPITKQRDPEKIKAFFKAHPESKAFNEWKASYVPTNSFATERYHSINAFYLHNAHGEKQAVRFEAVPDDNYKELVELDQTSADALQQQLAEQLKNQPVKFDLMFTLAHSSDDENNPTIPWPTTRKTINAGTLVITDWRPQDEGKCGAQNFDPLVLPAGMSATADPILRARGAAYAQSYRRRATETLLDGQSTNQ</sequence>
<dbReference type="InterPro" id="IPR020835">
    <property type="entry name" value="Catalase_sf"/>
</dbReference>
<proteinExistence type="inferred from homology"/>
<dbReference type="PANTHER" id="PTHR11465:SF9">
    <property type="entry name" value="CATALASE"/>
    <property type="match status" value="1"/>
</dbReference>
<evidence type="ECO:0000256" key="8">
    <source>
        <dbReference type="PIRSR" id="PIRSR000296-1"/>
    </source>
</evidence>
<evidence type="ECO:0000256" key="2">
    <source>
        <dbReference type="ARBA" id="ARBA00022559"/>
    </source>
</evidence>
<evidence type="ECO:0000256" key="6">
    <source>
        <dbReference type="ARBA" id="ARBA00023004"/>
    </source>
</evidence>
<dbReference type="SMART" id="SM01060">
    <property type="entry name" value="Catalase"/>
    <property type="match status" value="1"/>
</dbReference>
<dbReference type="PIRSF" id="PIRSF000296">
    <property type="entry name" value="SrpA"/>
    <property type="match status" value="1"/>
</dbReference>
<feature type="active site" evidence="8">
    <location>
        <position position="42"/>
    </location>
</feature>
<comment type="caution">
    <text evidence="11">The sequence shown here is derived from an EMBL/GenBank/DDBJ whole genome shotgun (WGS) entry which is preliminary data.</text>
</comment>
<evidence type="ECO:0000256" key="5">
    <source>
        <dbReference type="ARBA" id="ARBA00023002"/>
    </source>
</evidence>
<dbReference type="CDD" id="cd08153">
    <property type="entry name" value="srpA_like"/>
    <property type="match status" value="1"/>
</dbReference>
<dbReference type="GO" id="GO:0004096">
    <property type="term" value="F:catalase activity"/>
    <property type="evidence" value="ECO:0007669"/>
    <property type="project" value="InterPro"/>
</dbReference>
<dbReference type="GO" id="GO:0042542">
    <property type="term" value="P:response to hydrogen peroxide"/>
    <property type="evidence" value="ECO:0007669"/>
    <property type="project" value="TreeGrafter"/>
</dbReference>
<evidence type="ECO:0000256" key="7">
    <source>
        <dbReference type="PIRNR" id="PIRNR000296"/>
    </source>
</evidence>
<dbReference type="GO" id="GO:0042744">
    <property type="term" value="P:hydrogen peroxide catabolic process"/>
    <property type="evidence" value="ECO:0007669"/>
    <property type="project" value="TreeGrafter"/>
</dbReference>
<evidence type="ECO:0000256" key="1">
    <source>
        <dbReference type="ARBA" id="ARBA00005329"/>
    </source>
</evidence>
<organism evidence="11">
    <name type="scientific">Pseudoalteromonas prydzensis</name>
    <dbReference type="NCBI Taxonomy" id="182141"/>
    <lineage>
        <taxon>Bacteria</taxon>
        <taxon>Pseudomonadati</taxon>
        <taxon>Pseudomonadota</taxon>
        <taxon>Gammaproteobacteria</taxon>
        <taxon>Alteromonadales</taxon>
        <taxon>Pseudoalteromonadaceae</taxon>
        <taxon>Pseudoalteromonas</taxon>
    </lineage>
</organism>
<evidence type="ECO:0000259" key="10">
    <source>
        <dbReference type="SMART" id="SM01060"/>
    </source>
</evidence>
<comment type="function">
    <text evidence="7">Has an organic peroxide-dependent peroxidase activity.</text>
</comment>
<protein>
    <recommendedName>
        <fullName evidence="7">Catalase-related peroxidase</fullName>
        <ecNumber evidence="7">1.11.1.-</ecNumber>
    </recommendedName>
</protein>
<comment type="cofactor">
    <cofactor evidence="7">
        <name>heme</name>
        <dbReference type="ChEBI" id="CHEBI:30413"/>
    </cofactor>
</comment>
<dbReference type="Gene3D" id="2.40.180.10">
    <property type="entry name" value="Catalase core domain"/>
    <property type="match status" value="1"/>
</dbReference>
<reference evidence="11" key="1">
    <citation type="journal article" date="2020" name="mSystems">
        <title>Genome- and Community-Level Interaction Insights into Carbon Utilization and Element Cycling Functions of Hydrothermarchaeota in Hydrothermal Sediment.</title>
        <authorList>
            <person name="Zhou Z."/>
            <person name="Liu Y."/>
            <person name="Xu W."/>
            <person name="Pan J."/>
            <person name="Luo Z.H."/>
            <person name="Li M."/>
        </authorList>
    </citation>
    <scope>NUCLEOTIDE SEQUENCE [LARGE SCALE GENOMIC DNA]</scope>
    <source>
        <strain evidence="11">HyVt-346</strain>
    </source>
</reference>
<dbReference type="InterPro" id="IPR011614">
    <property type="entry name" value="Catalase_core"/>
</dbReference>
<evidence type="ECO:0000313" key="11">
    <source>
        <dbReference type="EMBL" id="HEA16898.1"/>
    </source>
</evidence>
<name>A0A7V1GEM1_9GAMM</name>
<evidence type="ECO:0000256" key="3">
    <source>
        <dbReference type="ARBA" id="ARBA00022617"/>
    </source>
</evidence>